<evidence type="ECO:0000259" key="5">
    <source>
        <dbReference type="PROSITE" id="PS50109"/>
    </source>
</evidence>
<dbReference type="PROSITE" id="PS50109">
    <property type="entry name" value="HIS_KIN"/>
    <property type="match status" value="1"/>
</dbReference>
<evidence type="ECO:0000256" key="1">
    <source>
        <dbReference type="ARBA" id="ARBA00000085"/>
    </source>
</evidence>
<dbReference type="InterPro" id="IPR005467">
    <property type="entry name" value="His_kinase_dom"/>
</dbReference>
<comment type="caution">
    <text evidence="6">The sequence shown here is derived from an EMBL/GenBank/DDBJ whole genome shotgun (WGS) entry which is preliminary data.</text>
</comment>
<dbReference type="EC" id="2.7.13.3" evidence="2"/>
<dbReference type="EMBL" id="JAUJFI010000069">
    <property type="protein sequence ID" value="MDQ2104042.1"/>
    <property type="molecule type" value="Genomic_DNA"/>
</dbReference>
<dbReference type="RefSeq" id="WP_306707511.1">
    <property type="nucleotide sequence ID" value="NZ_JAUJFI010000069.1"/>
</dbReference>
<name>A0ABU0WIX5_9PROT</name>
<evidence type="ECO:0000313" key="7">
    <source>
        <dbReference type="Proteomes" id="UP001227317"/>
    </source>
</evidence>
<evidence type="ECO:0000313" key="6">
    <source>
        <dbReference type="EMBL" id="MDQ2104042.1"/>
    </source>
</evidence>
<sequence length="93" mass="10224">MGCRRRGGTLWIEVYDTGRGIAETDRRRIFEEFVQLDRPDRDRSEGIGLGLAIVDRLARLLGHPLELRSVEGRGTVFAVGVPAVVGSHQPVAA</sequence>
<organism evidence="6 7">
    <name type="scientific">Azospirillum isscasi</name>
    <dbReference type="NCBI Taxonomy" id="3053926"/>
    <lineage>
        <taxon>Bacteria</taxon>
        <taxon>Pseudomonadati</taxon>
        <taxon>Pseudomonadota</taxon>
        <taxon>Alphaproteobacteria</taxon>
        <taxon>Rhodospirillales</taxon>
        <taxon>Azospirillaceae</taxon>
        <taxon>Azospirillum</taxon>
    </lineage>
</organism>
<dbReference type="Pfam" id="PF02518">
    <property type="entry name" value="HATPase_c"/>
    <property type="match status" value="1"/>
</dbReference>
<dbReference type="PRINTS" id="PR00344">
    <property type="entry name" value="BCTRLSENSOR"/>
</dbReference>
<evidence type="ECO:0000256" key="4">
    <source>
        <dbReference type="ARBA" id="ARBA00022777"/>
    </source>
</evidence>
<dbReference type="Gene3D" id="3.30.565.10">
    <property type="entry name" value="Histidine kinase-like ATPase, C-terminal domain"/>
    <property type="match status" value="1"/>
</dbReference>
<dbReference type="GO" id="GO:0005524">
    <property type="term" value="F:ATP binding"/>
    <property type="evidence" value="ECO:0007669"/>
    <property type="project" value="UniProtKB-KW"/>
</dbReference>
<dbReference type="PANTHER" id="PTHR43047:SF9">
    <property type="entry name" value="HISTIDINE KINASE"/>
    <property type="match status" value="1"/>
</dbReference>
<dbReference type="Proteomes" id="UP001227317">
    <property type="component" value="Unassembled WGS sequence"/>
</dbReference>
<dbReference type="InterPro" id="IPR003594">
    <property type="entry name" value="HATPase_dom"/>
</dbReference>
<accession>A0ABU0WIX5</accession>
<keyword evidence="3" id="KW-0808">Transferase</keyword>
<comment type="catalytic activity">
    <reaction evidence="1">
        <text>ATP + protein L-histidine = ADP + protein N-phospho-L-histidine.</text>
        <dbReference type="EC" id="2.7.13.3"/>
    </reaction>
</comment>
<reference evidence="6 7" key="1">
    <citation type="submission" date="2023-06" db="EMBL/GenBank/DDBJ databases">
        <title>Azospirillum isscasensis sp.nov, a bacterium isolated from rhizosphere soil of rice.</title>
        <authorList>
            <person name="Wang H."/>
        </authorList>
    </citation>
    <scope>NUCLEOTIDE SEQUENCE [LARGE SCALE GENOMIC DNA]</scope>
    <source>
        <strain evidence="6 7">C340-1</strain>
    </source>
</reference>
<keyword evidence="6" id="KW-0547">Nucleotide-binding</keyword>
<dbReference type="InterPro" id="IPR036890">
    <property type="entry name" value="HATPase_C_sf"/>
</dbReference>
<keyword evidence="7" id="KW-1185">Reference proteome</keyword>
<proteinExistence type="predicted"/>
<dbReference type="PANTHER" id="PTHR43047">
    <property type="entry name" value="TWO-COMPONENT HISTIDINE PROTEIN KINASE"/>
    <property type="match status" value="1"/>
</dbReference>
<dbReference type="SUPFAM" id="SSF55874">
    <property type="entry name" value="ATPase domain of HSP90 chaperone/DNA topoisomerase II/histidine kinase"/>
    <property type="match status" value="1"/>
</dbReference>
<gene>
    <name evidence="6" type="ORF">QSG27_15180</name>
</gene>
<keyword evidence="4" id="KW-0418">Kinase</keyword>
<evidence type="ECO:0000256" key="2">
    <source>
        <dbReference type="ARBA" id="ARBA00012438"/>
    </source>
</evidence>
<dbReference type="InterPro" id="IPR004358">
    <property type="entry name" value="Sig_transdc_His_kin-like_C"/>
</dbReference>
<feature type="domain" description="Histidine kinase" evidence="5">
    <location>
        <begin position="1"/>
        <end position="85"/>
    </location>
</feature>
<evidence type="ECO:0000256" key="3">
    <source>
        <dbReference type="ARBA" id="ARBA00022679"/>
    </source>
</evidence>
<keyword evidence="6" id="KW-0067">ATP-binding</keyword>
<protein>
    <recommendedName>
        <fullName evidence="2">histidine kinase</fullName>
        <ecNumber evidence="2">2.7.13.3</ecNumber>
    </recommendedName>
</protein>